<keyword evidence="2" id="KW-0808">Transferase</keyword>
<dbReference type="Gene3D" id="3.40.630.30">
    <property type="match status" value="1"/>
</dbReference>
<feature type="domain" description="N-acetyltransferase" evidence="1">
    <location>
        <begin position="99"/>
        <end position="229"/>
    </location>
</feature>
<dbReference type="RefSeq" id="WP_353721103.1">
    <property type="nucleotide sequence ID" value="NZ_CP159289.1"/>
</dbReference>
<dbReference type="AlphaFoldDB" id="A0AAU8FPQ4"/>
<gene>
    <name evidence="2" type="ORF">ABV298_05140</name>
</gene>
<keyword evidence="2" id="KW-0012">Acyltransferase</keyword>
<evidence type="ECO:0000313" key="2">
    <source>
        <dbReference type="EMBL" id="XCH25806.1"/>
    </source>
</evidence>
<sequence>MKQILDNPVWHALNAHNSALGQVSGIVAYFRPGIAPFAAVEGPVPDGLRMLHEIVPFGNNVIFVRNENVEIPRPWQLLAAIPGYQMLYMGPDFPRTEGPVTIPLTTEHIPEMIALTSLTNPGPFATETIRFGHYEGIFDNARLVAMAGQRMHPYGFAEASAVCTHPDHLGKGYARHLLLRQVNRIQQAGEVPFLHVRADNARAIGVYETLGFRIRTDMYFYVLKKGSDQ</sequence>
<accession>A0AAU8FPQ4</accession>
<name>A0AAU8FPQ4_9BACT</name>
<dbReference type="InterPro" id="IPR000182">
    <property type="entry name" value="GNAT_dom"/>
</dbReference>
<dbReference type="EC" id="2.3.1.-" evidence="2"/>
<dbReference type="Pfam" id="PF08445">
    <property type="entry name" value="FR47"/>
    <property type="match status" value="1"/>
</dbReference>
<dbReference type="PROSITE" id="PS51186">
    <property type="entry name" value="GNAT"/>
    <property type="match status" value="1"/>
</dbReference>
<dbReference type="InterPro" id="IPR016181">
    <property type="entry name" value="Acyl_CoA_acyltransferase"/>
</dbReference>
<dbReference type="EMBL" id="CP159289">
    <property type="protein sequence ID" value="XCH25806.1"/>
    <property type="molecule type" value="Genomic_DNA"/>
</dbReference>
<proteinExistence type="predicted"/>
<dbReference type="GO" id="GO:0016747">
    <property type="term" value="F:acyltransferase activity, transferring groups other than amino-acyl groups"/>
    <property type="evidence" value="ECO:0007669"/>
    <property type="project" value="InterPro"/>
</dbReference>
<evidence type="ECO:0000259" key="1">
    <source>
        <dbReference type="PROSITE" id="PS51186"/>
    </source>
</evidence>
<reference evidence="2" key="1">
    <citation type="submission" date="2024-06" db="EMBL/GenBank/DDBJ databases">
        <title>Sequencing and assembly of the genome of Dyadobacter sp. strain 676, a symbiont of Cyamopsis tetragonoloba.</title>
        <authorList>
            <person name="Guro P."/>
            <person name="Sazanova A."/>
            <person name="Kuznetsova I."/>
            <person name="Belimov A."/>
            <person name="Safronova V."/>
        </authorList>
    </citation>
    <scope>NUCLEOTIDE SEQUENCE</scope>
    <source>
        <strain evidence="2">676</strain>
    </source>
</reference>
<dbReference type="SUPFAM" id="SSF55729">
    <property type="entry name" value="Acyl-CoA N-acyltransferases (Nat)"/>
    <property type="match status" value="1"/>
</dbReference>
<protein>
    <submittedName>
        <fullName evidence="2">GNAT family N-acetyltransferase</fullName>
        <ecNumber evidence="2">2.3.1.-</ecNumber>
    </submittedName>
</protein>
<organism evidence="2">
    <name type="scientific">Dyadobacter sp. 676</name>
    <dbReference type="NCBI Taxonomy" id="3088362"/>
    <lineage>
        <taxon>Bacteria</taxon>
        <taxon>Pseudomonadati</taxon>
        <taxon>Bacteroidota</taxon>
        <taxon>Cytophagia</taxon>
        <taxon>Cytophagales</taxon>
        <taxon>Spirosomataceae</taxon>
        <taxon>Dyadobacter</taxon>
    </lineage>
</organism>
<dbReference type="InterPro" id="IPR013653">
    <property type="entry name" value="GCN5-like_dom"/>
</dbReference>